<dbReference type="PANTHER" id="PTHR34978:SF3">
    <property type="entry name" value="SLR0241 PROTEIN"/>
    <property type="match status" value="1"/>
</dbReference>
<keyword evidence="2" id="KW-0479">Metal-binding</keyword>
<dbReference type="PANTHER" id="PTHR34978">
    <property type="entry name" value="POSSIBLE SENSOR-TRANSDUCER PROTEIN BLAR"/>
    <property type="match status" value="1"/>
</dbReference>
<evidence type="ECO:0000313" key="9">
    <source>
        <dbReference type="EMBL" id="RRR99406.1"/>
    </source>
</evidence>
<protein>
    <submittedName>
        <fullName evidence="9">M56 family peptidase</fullName>
    </submittedName>
</protein>
<reference evidence="9 10" key="1">
    <citation type="submission" date="2018-12" db="EMBL/GenBank/DDBJ databases">
        <title>Glycomyces sp. YIM 121974 draft genome.</title>
        <authorList>
            <person name="Li Q."/>
        </authorList>
    </citation>
    <scope>NUCLEOTIDE SEQUENCE [LARGE SCALE GENOMIC DNA]</scope>
    <source>
        <strain evidence="9 10">YIM 121974</strain>
    </source>
</reference>
<evidence type="ECO:0000256" key="7">
    <source>
        <dbReference type="SAM" id="Phobius"/>
    </source>
</evidence>
<dbReference type="Pfam" id="PF01435">
    <property type="entry name" value="Peptidase_M48"/>
    <property type="match status" value="1"/>
</dbReference>
<dbReference type="Gene3D" id="3.30.2010.10">
    <property type="entry name" value="Metalloproteases ('zincins'), catalytic domain"/>
    <property type="match status" value="1"/>
</dbReference>
<comment type="caution">
    <text evidence="9">The sequence shown here is derived from an EMBL/GenBank/DDBJ whole genome shotgun (WGS) entry which is preliminary data.</text>
</comment>
<keyword evidence="3 6" id="KW-0378">Hydrolase</keyword>
<feature type="domain" description="Peptidase M48" evidence="8">
    <location>
        <begin position="138"/>
        <end position="199"/>
    </location>
</feature>
<proteinExistence type="inferred from homology"/>
<sequence length="313" mass="31585">MIAAALLLAYAAALGLLGPRLLDRARWAVASPRLAITTWFALALSFVLALVLAGAAIVMPAEVFREGAAHAAEHCFAALRELHGPVGGTLIGAAALGLSWAVPLRAVTAGALVARSTAVERARLRRALASAPWDGGLGAVVIASARPGAYCIPGKGGLVAVTSGTLALLDRPQLDAVLAHERAHLAGRHHLLIALAQTGKRAFGWFPLFARLPERVGHLVELAADDAAARSASRGTLARSLLNVAAAQAPAEALAVSGGDTVARIERLIDAPAAPGPAGVGTILGGNLAAVAAPLLILAGPILTAVGFACCQV</sequence>
<evidence type="ECO:0000256" key="1">
    <source>
        <dbReference type="ARBA" id="ARBA00022670"/>
    </source>
</evidence>
<comment type="similarity">
    <text evidence="6">Belongs to the peptidase M48 family.</text>
</comment>
<dbReference type="InterPro" id="IPR052173">
    <property type="entry name" value="Beta-lactam_resp_regulator"/>
</dbReference>
<keyword evidence="7" id="KW-0472">Membrane</keyword>
<evidence type="ECO:0000256" key="3">
    <source>
        <dbReference type="ARBA" id="ARBA00022801"/>
    </source>
</evidence>
<dbReference type="GO" id="GO:0046872">
    <property type="term" value="F:metal ion binding"/>
    <property type="evidence" value="ECO:0007669"/>
    <property type="project" value="UniProtKB-KW"/>
</dbReference>
<keyword evidence="1 6" id="KW-0645">Protease</keyword>
<dbReference type="AlphaFoldDB" id="A0A426UXW1"/>
<dbReference type="InterPro" id="IPR001915">
    <property type="entry name" value="Peptidase_M48"/>
</dbReference>
<organism evidence="9 10">
    <name type="scientific">Glycomyces terrestris</name>
    <dbReference type="NCBI Taxonomy" id="2493553"/>
    <lineage>
        <taxon>Bacteria</taxon>
        <taxon>Bacillati</taxon>
        <taxon>Actinomycetota</taxon>
        <taxon>Actinomycetes</taxon>
        <taxon>Glycomycetales</taxon>
        <taxon>Glycomycetaceae</taxon>
        <taxon>Glycomyces</taxon>
    </lineage>
</organism>
<dbReference type="GO" id="GO:0006508">
    <property type="term" value="P:proteolysis"/>
    <property type="evidence" value="ECO:0007669"/>
    <property type="project" value="UniProtKB-KW"/>
</dbReference>
<evidence type="ECO:0000256" key="5">
    <source>
        <dbReference type="ARBA" id="ARBA00023049"/>
    </source>
</evidence>
<dbReference type="Proteomes" id="UP000277256">
    <property type="component" value="Unassembled WGS sequence"/>
</dbReference>
<keyword evidence="5 6" id="KW-0482">Metalloprotease</keyword>
<keyword evidence="7" id="KW-0812">Transmembrane</keyword>
<evidence type="ECO:0000259" key="8">
    <source>
        <dbReference type="Pfam" id="PF01435"/>
    </source>
</evidence>
<keyword evidence="4 6" id="KW-0862">Zinc</keyword>
<keyword evidence="10" id="KW-1185">Reference proteome</keyword>
<comment type="cofactor">
    <cofactor evidence="6">
        <name>Zn(2+)</name>
        <dbReference type="ChEBI" id="CHEBI:29105"/>
    </cofactor>
    <text evidence="6">Binds 1 zinc ion per subunit.</text>
</comment>
<dbReference type="OrthoDB" id="9785340at2"/>
<feature type="transmembrane region" description="Helical" evidence="7">
    <location>
        <begin position="34"/>
        <end position="58"/>
    </location>
</feature>
<evidence type="ECO:0000256" key="6">
    <source>
        <dbReference type="RuleBase" id="RU003983"/>
    </source>
</evidence>
<accession>A0A426UXW1</accession>
<dbReference type="GO" id="GO:0004222">
    <property type="term" value="F:metalloendopeptidase activity"/>
    <property type="evidence" value="ECO:0007669"/>
    <property type="project" value="InterPro"/>
</dbReference>
<evidence type="ECO:0000256" key="4">
    <source>
        <dbReference type="ARBA" id="ARBA00022833"/>
    </source>
</evidence>
<gene>
    <name evidence="9" type="ORF">EIW28_11880</name>
</gene>
<dbReference type="CDD" id="cd07326">
    <property type="entry name" value="M56_BlaR1_MecR1_like"/>
    <property type="match status" value="1"/>
</dbReference>
<dbReference type="EMBL" id="RSEB01000003">
    <property type="protein sequence ID" value="RRR99406.1"/>
    <property type="molecule type" value="Genomic_DNA"/>
</dbReference>
<name>A0A426UXW1_9ACTN</name>
<keyword evidence="7" id="KW-1133">Transmembrane helix</keyword>
<evidence type="ECO:0000256" key="2">
    <source>
        <dbReference type="ARBA" id="ARBA00022723"/>
    </source>
</evidence>
<evidence type="ECO:0000313" key="10">
    <source>
        <dbReference type="Proteomes" id="UP000277256"/>
    </source>
</evidence>
<dbReference type="RefSeq" id="WP_125247920.1">
    <property type="nucleotide sequence ID" value="NZ_RSEB01000003.1"/>
</dbReference>